<accession>A0ABT3L6Y6</accession>
<feature type="transmembrane region" description="Helical" evidence="4">
    <location>
        <begin position="57"/>
        <end position="75"/>
    </location>
</feature>
<proteinExistence type="inferred from homology"/>
<sequence length="333" mass="39025">MLNPGQQLYRKLCQELAQTDFFKPDLGHHIRRLMLYGGLHLISFWGVFHFAHSGWRWIALLGLALSNLQFYFFAHDAGHYSLSKRKIINFLVGEFSMSFLGGGSFHFWQHKHNLHHRYCNEEKNDPDVEALFVKFYADDTTERPGWIRWIVKNQAVLVWFLAMFHNFDYLRLSWLYIAKHPKLCRREMVLAPLHFCVYFFLPAVILGWQIAVVNYLFITAVTGILLVKLFAVNHIGMPTVPPNHNLSFLEQQVITSRNVLVPRWFDDYFGGLNYQIEHHLFPWVPISRYRGASPVVKAFCQQHGIPYHEENLFSAMMGVERHLARMAATEKST</sequence>
<dbReference type="CDD" id="cd03506">
    <property type="entry name" value="Delta6-FADS-like"/>
    <property type="match status" value="1"/>
</dbReference>
<feature type="transmembrane region" description="Helical" evidence="4">
    <location>
        <begin position="212"/>
        <end position="231"/>
    </location>
</feature>
<keyword evidence="7" id="KW-1185">Reference proteome</keyword>
<feature type="domain" description="Fatty acid desaturase" evidence="5">
    <location>
        <begin position="58"/>
        <end position="309"/>
    </location>
</feature>
<dbReference type="PANTHER" id="PTHR19353">
    <property type="entry name" value="FATTY ACID DESATURASE 2"/>
    <property type="match status" value="1"/>
</dbReference>
<feature type="transmembrane region" description="Helical" evidence="4">
    <location>
        <begin position="87"/>
        <end position="108"/>
    </location>
</feature>
<dbReference type="PANTHER" id="PTHR19353:SF19">
    <property type="entry name" value="DELTA(5) FATTY ACID DESATURASE C-RELATED"/>
    <property type="match status" value="1"/>
</dbReference>
<keyword evidence="3" id="KW-0408">Iron</keyword>
<feature type="transmembrane region" description="Helical" evidence="4">
    <location>
        <begin position="156"/>
        <end position="177"/>
    </location>
</feature>
<evidence type="ECO:0000313" key="7">
    <source>
        <dbReference type="Proteomes" id="UP001526426"/>
    </source>
</evidence>
<comment type="caution">
    <text evidence="6">The sequence shown here is derived from an EMBL/GenBank/DDBJ whole genome shotgun (WGS) entry which is preliminary data.</text>
</comment>
<evidence type="ECO:0000256" key="4">
    <source>
        <dbReference type="SAM" id="Phobius"/>
    </source>
</evidence>
<feature type="transmembrane region" description="Helical" evidence="4">
    <location>
        <begin position="33"/>
        <end position="51"/>
    </location>
</feature>
<keyword evidence="4" id="KW-0472">Membrane</keyword>
<dbReference type="Proteomes" id="UP001526426">
    <property type="component" value="Unassembled WGS sequence"/>
</dbReference>
<dbReference type="EMBL" id="JAIHOM010000063">
    <property type="protein sequence ID" value="MCW6037268.1"/>
    <property type="molecule type" value="Genomic_DNA"/>
</dbReference>
<evidence type="ECO:0000259" key="5">
    <source>
        <dbReference type="Pfam" id="PF00487"/>
    </source>
</evidence>
<protein>
    <submittedName>
        <fullName evidence="6">Acyl-CoA desaturase</fullName>
    </submittedName>
</protein>
<dbReference type="InterPro" id="IPR012171">
    <property type="entry name" value="Fatty_acid_desaturase"/>
</dbReference>
<reference evidence="6 7" key="1">
    <citation type="submission" date="2021-08" db="EMBL/GenBank/DDBJ databases">
        <title>Draft genome sequence of Spirulina subsalsa with high tolerance to salinity and hype-accumulation of phycocyanin.</title>
        <authorList>
            <person name="Pei H."/>
            <person name="Jiang L."/>
        </authorList>
    </citation>
    <scope>NUCLEOTIDE SEQUENCE [LARGE SCALE GENOMIC DNA]</scope>
    <source>
        <strain evidence="6 7">FACHB-351</strain>
    </source>
</reference>
<evidence type="ECO:0000256" key="1">
    <source>
        <dbReference type="ARBA" id="ARBA00001954"/>
    </source>
</evidence>
<evidence type="ECO:0000313" key="6">
    <source>
        <dbReference type="EMBL" id="MCW6037268.1"/>
    </source>
</evidence>
<keyword evidence="4" id="KW-0812">Transmembrane</keyword>
<dbReference type="PIRSF" id="PIRSF015921">
    <property type="entry name" value="FA_sphinglp_des"/>
    <property type="match status" value="1"/>
</dbReference>
<keyword evidence="4" id="KW-1133">Transmembrane helix</keyword>
<gene>
    <name evidence="6" type="ORF">K4A83_13450</name>
</gene>
<comment type="similarity">
    <text evidence="2">Belongs to the fatty acid desaturase type 2 family.</text>
</comment>
<comment type="cofactor">
    <cofactor evidence="1">
        <name>Fe(2+)</name>
        <dbReference type="ChEBI" id="CHEBI:29033"/>
    </cofactor>
</comment>
<evidence type="ECO:0000256" key="3">
    <source>
        <dbReference type="ARBA" id="ARBA00023004"/>
    </source>
</evidence>
<organism evidence="6 7">
    <name type="scientific">Spirulina subsalsa FACHB-351</name>
    <dbReference type="NCBI Taxonomy" id="234711"/>
    <lineage>
        <taxon>Bacteria</taxon>
        <taxon>Bacillati</taxon>
        <taxon>Cyanobacteriota</taxon>
        <taxon>Cyanophyceae</taxon>
        <taxon>Spirulinales</taxon>
        <taxon>Spirulinaceae</taxon>
        <taxon>Spirulina</taxon>
    </lineage>
</organism>
<dbReference type="RefSeq" id="WP_265265115.1">
    <property type="nucleotide sequence ID" value="NZ_JAIHOM010000063.1"/>
</dbReference>
<evidence type="ECO:0000256" key="2">
    <source>
        <dbReference type="ARBA" id="ARBA00008749"/>
    </source>
</evidence>
<dbReference type="InterPro" id="IPR005804">
    <property type="entry name" value="FA_desaturase_dom"/>
</dbReference>
<feature type="transmembrane region" description="Helical" evidence="4">
    <location>
        <begin position="189"/>
        <end position="206"/>
    </location>
</feature>
<name>A0ABT3L6Y6_9CYAN</name>
<dbReference type="Pfam" id="PF00487">
    <property type="entry name" value="FA_desaturase"/>
    <property type="match status" value="1"/>
</dbReference>